<name>A0AB40CH95_DIOCR</name>
<dbReference type="SUPFAM" id="SSF57850">
    <property type="entry name" value="RING/U-box"/>
    <property type="match status" value="1"/>
</dbReference>
<dbReference type="Gene3D" id="3.30.40.10">
    <property type="entry name" value="Zinc/RING finger domain, C3HC4 (zinc finger)"/>
    <property type="match status" value="1"/>
</dbReference>
<dbReference type="PROSITE" id="PS50089">
    <property type="entry name" value="ZF_RING_2"/>
    <property type="match status" value="1"/>
</dbReference>
<dbReference type="GeneID" id="120276274"/>
<reference evidence="12" key="1">
    <citation type="submission" date="2025-08" db="UniProtKB">
        <authorList>
            <consortium name="RefSeq"/>
        </authorList>
    </citation>
    <scope>IDENTIFICATION</scope>
</reference>
<evidence type="ECO:0000256" key="1">
    <source>
        <dbReference type="ARBA" id="ARBA00004370"/>
    </source>
</evidence>
<comment type="subcellular location">
    <subcellularLocation>
        <location evidence="1">Membrane</location>
    </subcellularLocation>
</comment>
<dbReference type="PANTHER" id="PTHR46539">
    <property type="entry name" value="E3 UBIQUITIN-PROTEIN LIGASE ATL42"/>
    <property type="match status" value="1"/>
</dbReference>
<evidence type="ECO:0000256" key="9">
    <source>
        <dbReference type="SAM" id="Phobius"/>
    </source>
</evidence>
<proteinExistence type="predicted"/>
<evidence type="ECO:0000256" key="7">
    <source>
        <dbReference type="ARBA" id="ARBA00023136"/>
    </source>
</evidence>
<keyword evidence="7 9" id="KW-0472">Membrane</keyword>
<evidence type="ECO:0000313" key="11">
    <source>
        <dbReference type="Proteomes" id="UP001515500"/>
    </source>
</evidence>
<feature type="domain" description="RING-type" evidence="10">
    <location>
        <begin position="108"/>
        <end position="150"/>
    </location>
</feature>
<dbReference type="GO" id="GO:0016020">
    <property type="term" value="C:membrane"/>
    <property type="evidence" value="ECO:0007669"/>
    <property type="project" value="UniProtKB-SubCell"/>
</dbReference>
<evidence type="ECO:0000256" key="6">
    <source>
        <dbReference type="ARBA" id="ARBA00022989"/>
    </source>
</evidence>
<dbReference type="Proteomes" id="UP001515500">
    <property type="component" value="Chromosome 14"/>
</dbReference>
<keyword evidence="2 9" id="KW-0812">Transmembrane</keyword>
<evidence type="ECO:0000256" key="3">
    <source>
        <dbReference type="ARBA" id="ARBA00022723"/>
    </source>
</evidence>
<evidence type="ECO:0000256" key="8">
    <source>
        <dbReference type="PROSITE-ProRule" id="PRU00175"/>
    </source>
</evidence>
<evidence type="ECO:0000313" key="12">
    <source>
        <dbReference type="RefSeq" id="XP_039138932.1"/>
    </source>
</evidence>
<keyword evidence="11" id="KW-1185">Reference proteome</keyword>
<dbReference type="PANTHER" id="PTHR46539:SF33">
    <property type="entry name" value="(WILD MALAYSIAN BANANA) HYPOTHETICAL PROTEIN"/>
    <property type="match status" value="1"/>
</dbReference>
<gene>
    <name evidence="12" type="primary">LOC120276274</name>
</gene>
<accession>A0AB40CH95</accession>
<feature type="transmembrane region" description="Helical" evidence="9">
    <location>
        <begin position="32"/>
        <end position="61"/>
    </location>
</feature>
<dbReference type="Pfam" id="PF13639">
    <property type="entry name" value="zf-RING_2"/>
    <property type="match status" value="1"/>
</dbReference>
<evidence type="ECO:0000256" key="4">
    <source>
        <dbReference type="ARBA" id="ARBA00022771"/>
    </source>
</evidence>
<sequence length="161" mass="17713">MAWHGMAWHHSRHCIRHRDVERWKSEMKREKMIWLLLLGLFLVCAGMSLVFSVYLCLLWLATIRNPPPSAPVTEAGAAKAGMRGISAVELEELAEAKDGGGLVGGSECAVCLEDIEAGQRARVLRSCRHSFHVGCADAWLLAHPHCPLCRTTLIPPPPPSS</sequence>
<dbReference type="SMART" id="SM00184">
    <property type="entry name" value="RING"/>
    <property type="match status" value="1"/>
</dbReference>
<evidence type="ECO:0000256" key="5">
    <source>
        <dbReference type="ARBA" id="ARBA00022833"/>
    </source>
</evidence>
<dbReference type="InterPro" id="IPR013083">
    <property type="entry name" value="Znf_RING/FYVE/PHD"/>
</dbReference>
<keyword evidence="4 8" id="KW-0863">Zinc-finger</keyword>
<evidence type="ECO:0000256" key="2">
    <source>
        <dbReference type="ARBA" id="ARBA00022692"/>
    </source>
</evidence>
<dbReference type="InterPro" id="IPR001841">
    <property type="entry name" value="Znf_RING"/>
</dbReference>
<organism evidence="11 12">
    <name type="scientific">Dioscorea cayennensis subsp. rotundata</name>
    <name type="common">White Guinea yam</name>
    <name type="synonym">Dioscorea rotundata</name>
    <dbReference type="NCBI Taxonomy" id="55577"/>
    <lineage>
        <taxon>Eukaryota</taxon>
        <taxon>Viridiplantae</taxon>
        <taxon>Streptophyta</taxon>
        <taxon>Embryophyta</taxon>
        <taxon>Tracheophyta</taxon>
        <taxon>Spermatophyta</taxon>
        <taxon>Magnoliopsida</taxon>
        <taxon>Liliopsida</taxon>
        <taxon>Dioscoreales</taxon>
        <taxon>Dioscoreaceae</taxon>
        <taxon>Dioscorea</taxon>
    </lineage>
</organism>
<dbReference type="RefSeq" id="XP_039138932.1">
    <property type="nucleotide sequence ID" value="XM_039282998.1"/>
</dbReference>
<evidence type="ECO:0000259" key="10">
    <source>
        <dbReference type="PROSITE" id="PS50089"/>
    </source>
</evidence>
<keyword evidence="6 9" id="KW-1133">Transmembrane helix</keyword>
<keyword evidence="5" id="KW-0862">Zinc</keyword>
<dbReference type="GO" id="GO:0008270">
    <property type="term" value="F:zinc ion binding"/>
    <property type="evidence" value="ECO:0007669"/>
    <property type="project" value="UniProtKB-KW"/>
</dbReference>
<protein>
    <submittedName>
        <fullName evidence="12">E3 ubiquitin-protein ligase ATL23-like</fullName>
    </submittedName>
</protein>
<keyword evidence="3" id="KW-0479">Metal-binding</keyword>
<dbReference type="AlphaFoldDB" id="A0AB40CH95"/>